<keyword evidence="5" id="KW-0472">Membrane</keyword>
<dbReference type="GO" id="GO:0005886">
    <property type="term" value="C:plasma membrane"/>
    <property type="evidence" value="ECO:0007669"/>
    <property type="project" value="TreeGrafter"/>
</dbReference>
<evidence type="ECO:0000313" key="7">
    <source>
        <dbReference type="EMBL" id="NMM01678.1"/>
    </source>
</evidence>
<dbReference type="EMBL" id="JABBGJ010000032">
    <property type="protein sequence ID" value="NMM01678.1"/>
    <property type="molecule type" value="Genomic_DNA"/>
</dbReference>
<dbReference type="GO" id="GO:0004888">
    <property type="term" value="F:transmembrane signaling receptor activity"/>
    <property type="evidence" value="ECO:0007669"/>
    <property type="project" value="InterPro"/>
</dbReference>
<dbReference type="InterPro" id="IPR024478">
    <property type="entry name" value="HlyB_4HB_MCP"/>
</dbReference>
<dbReference type="InterPro" id="IPR004089">
    <property type="entry name" value="MCPsignal_dom"/>
</dbReference>
<dbReference type="SUPFAM" id="SSF58104">
    <property type="entry name" value="Methyl-accepting chemotaxis protein (MCP) signaling domain"/>
    <property type="match status" value="1"/>
</dbReference>
<dbReference type="SMART" id="SM00283">
    <property type="entry name" value="MA"/>
    <property type="match status" value="1"/>
</dbReference>
<keyword evidence="5" id="KW-0812">Transmembrane</keyword>
<dbReference type="PANTHER" id="PTHR43531:SF14">
    <property type="entry name" value="METHYL-ACCEPTING CHEMOTAXIS PROTEIN I-RELATED"/>
    <property type="match status" value="1"/>
</dbReference>
<feature type="transmembrane region" description="Helical" evidence="5">
    <location>
        <begin position="12"/>
        <end position="32"/>
    </location>
</feature>
<evidence type="ECO:0000256" key="3">
    <source>
        <dbReference type="ARBA" id="ARBA00029447"/>
    </source>
</evidence>
<feature type="domain" description="Methyl-accepting transducer" evidence="6">
    <location>
        <begin position="277"/>
        <end position="506"/>
    </location>
</feature>
<comment type="similarity">
    <text evidence="3">Belongs to the methyl-accepting chemotaxis (MCP) protein family.</text>
</comment>
<sequence>MLKLQNVRTGTRVAAGFGLILFALIALTIVGITRVNKINASLTTINDVNSVKETYAIAFRGSVHNRAIALRDVVLVPPGELPSVLARIIELNEAYQEAAGPLDKMVAARSAAYNDEQPALTAIKADEARTLPLMADVIARQRAGDTVGAQRVLLDQTRPAFVDWLNAIDRFIDLEEQLNSVQGSAAREVGRTFQVLMLVLTALAISIGGVIAYWITHDITRALGGEPSQVKHLADAIRSGDLFQAVRVRPGDSDSILATMERMRNALHEVVESVRQHADGVSTTSIQISQGNANLSTRTESQAASLQQTSASMEQLTGTVKQNSDSARQASAVATAAEEIATRGSQTVQSVVETMDGISASSERMAEIISVIEGIAFQTNILALNAAVEAARAGEEGRGFAVVASEVRSLAQRSANAAKEIKALIGESVQRVQAGSFRVRDAGATMAEILQSVRQVNEIMAEIAAASEEQSIGIEQVGQTIVQMDEATQQNAALVEQASAATRSLEEQAFALRSAVGAFRIRGSSPTKRD</sequence>
<dbReference type="InterPro" id="IPR051310">
    <property type="entry name" value="MCP_chemotaxis"/>
</dbReference>
<dbReference type="AlphaFoldDB" id="A0A848IH12"/>
<comment type="caution">
    <text evidence="7">The sequence shown here is derived from an EMBL/GenBank/DDBJ whole genome shotgun (WGS) entry which is preliminary data.</text>
</comment>
<evidence type="ECO:0000256" key="1">
    <source>
        <dbReference type="ARBA" id="ARBA00004370"/>
    </source>
</evidence>
<evidence type="ECO:0000256" key="2">
    <source>
        <dbReference type="ARBA" id="ARBA00022481"/>
    </source>
</evidence>
<gene>
    <name evidence="7" type="ORF">HHL24_27530</name>
</gene>
<evidence type="ECO:0000256" key="4">
    <source>
        <dbReference type="PROSITE-ProRule" id="PRU00284"/>
    </source>
</evidence>
<dbReference type="PRINTS" id="PR00260">
    <property type="entry name" value="CHEMTRNSDUCR"/>
</dbReference>
<dbReference type="PANTHER" id="PTHR43531">
    <property type="entry name" value="PROTEIN ICFG"/>
    <property type="match status" value="1"/>
</dbReference>
<name>A0A848IH12_9BURK</name>
<dbReference type="RefSeq" id="WP_169488509.1">
    <property type="nucleotide sequence ID" value="NZ_JABBGJ010000032.1"/>
</dbReference>
<keyword evidence="8" id="KW-1185">Reference proteome</keyword>
<dbReference type="InterPro" id="IPR004090">
    <property type="entry name" value="Chemotax_Me-accpt_rcpt"/>
</dbReference>
<evidence type="ECO:0000256" key="5">
    <source>
        <dbReference type="SAM" id="Phobius"/>
    </source>
</evidence>
<evidence type="ECO:0000313" key="8">
    <source>
        <dbReference type="Proteomes" id="UP000544134"/>
    </source>
</evidence>
<keyword evidence="2" id="KW-0488">Methylation</keyword>
<dbReference type="CDD" id="cd11386">
    <property type="entry name" value="MCP_signal"/>
    <property type="match status" value="1"/>
</dbReference>
<reference evidence="7 8" key="1">
    <citation type="submission" date="2020-04" db="EMBL/GenBank/DDBJ databases">
        <title>Paraburkholderia sp. RP-4-7 isolated from soil.</title>
        <authorList>
            <person name="Dahal R.H."/>
        </authorList>
    </citation>
    <scope>NUCLEOTIDE SEQUENCE [LARGE SCALE GENOMIC DNA]</scope>
    <source>
        <strain evidence="7 8">RP-4-7</strain>
    </source>
</reference>
<dbReference type="FunFam" id="1.10.287.950:FF:000001">
    <property type="entry name" value="Methyl-accepting chemotaxis sensory transducer"/>
    <property type="match status" value="1"/>
</dbReference>
<keyword evidence="4" id="KW-0807">Transducer</keyword>
<dbReference type="Gene3D" id="1.10.287.950">
    <property type="entry name" value="Methyl-accepting chemotaxis protein"/>
    <property type="match status" value="1"/>
</dbReference>
<dbReference type="Proteomes" id="UP000544134">
    <property type="component" value="Unassembled WGS sequence"/>
</dbReference>
<dbReference type="GO" id="GO:0007165">
    <property type="term" value="P:signal transduction"/>
    <property type="evidence" value="ECO:0007669"/>
    <property type="project" value="UniProtKB-KW"/>
</dbReference>
<organism evidence="7 8">
    <name type="scientific">Paraburkholderia polaris</name>
    <dbReference type="NCBI Taxonomy" id="2728848"/>
    <lineage>
        <taxon>Bacteria</taxon>
        <taxon>Pseudomonadati</taxon>
        <taxon>Pseudomonadota</taxon>
        <taxon>Betaproteobacteria</taxon>
        <taxon>Burkholderiales</taxon>
        <taxon>Burkholderiaceae</taxon>
        <taxon>Paraburkholderia</taxon>
    </lineage>
</organism>
<dbReference type="Pfam" id="PF00015">
    <property type="entry name" value="MCPsignal"/>
    <property type="match status" value="1"/>
</dbReference>
<keyword evidence="5" id="KW-1133">Transmembrane helix</keyword>
<dbReference type="PROSITE" id="PS50111">
    <property type="entry name" value="CHEMOTAXIS_TRANSDUC_2"/>
    <property type="match status" value="1"/>
</dbReference>
<comment type="subcellular location">
    <subcellularLocation>
        <location evidence="1">Membrane</location>
    </subcellularLocation>
</comment>
<feature type="transmembrane region" description="Helical" evidence="5">
    <location>
        <begin position="195"/>
        <end position="215"/>
    </location>
</feature>
<proteinExistence type="inferred from homology"/>
<dbReference type="Pfam" id="PF12729">
    <property type="entry name" value="4HB_MCP_1"/>
    <property type="match status" value="1"/>
</dbReference>
<accession>A0A848IH12</accession>
<protein>
    <submittedName>
        <fullName evidence="7">Methyl-accepting chemotaxis protein</fullName>
    </submittedName>
</protein>
<dbReference type="GO" id="GO:0006935">
    <property type="term" value="P:chemotaxis"/>
    <property type="evidence" value="ECO:0007669"/>
    <property type="project" value="InterPro"/>
</dbReference>
<evidence type="ECO:0000259" key="6">
    <source>
        <dbReference type="PROSITE" id="PS50111"/>
    </source>
</evidence>